<organism evidence="1">
    <name type="scientific">marine sediment metagenome</name>
    <dbReference type="NCBI Taxonomy" id="412755"/>
    <lineage>
        <taxon>unclassified sequences</taxon>
        <taxon>metagenomes</taxon>
        <taxon>ecological metagenomes</taxon>
    </lineage>
</organism>
<comment type="caution">
    <text evidence="1">The sequence shown here is derived from an EMBL/GenBank/DDBJ whole genome shotgun (WGS) entry which is preliminary data.</text>
</comment>
<name>A0A0F9EDJ4_9ZZZZ</name>
<evidence type="ECO:0000313" key="1">
    <source>
        <dbReference type="EMBL" id="KKL72158.1"/>
    </source>
</evidence>
<accession>A0A0F9EDJ4</accession>
<dbReference type="EMBL" id="LAZR01025357">
    <property type="protein sequence ID" value="KKL72158.1"/>
    <property type="molecule type" value="Genomic_DNA"/>
</dbReference>
<dbReference type="InterPro" id="IPR011856">
    <property type="entry name" value="tRNA_endonuc-like_dom_sf"/>
</dbReference>
<gene>
    <name evidence="1" type="ORF">LCGC14_2087690</name>
</gene>
<dbReference type="AlphaFoldDB" id="A0A0F9EDJ4"/>
<sequence>MPNKNYRKGASFESRFLAQLLKYGDAVKGGRFYASKGVTDVWWVDEKGHHNEAQLKFSSKTKPYISPSEMQKLELFATDMDGKILVWIVKKQSRKRMIMERVF</sequence>
<proteinExistence type="predicted"/>
<reference evidence="1" key="1">
    <citation type="journal article" date="2015" name="Nature">
        <title>Complex archaea that bridge the gap between prokaryotes and eukaryotes.</title>
        <authorList>
            <person name="Spang A."/>
            <person name="Saw J.H."/>
            <person name="Jorgensen S.L."/>
            <person name="Zaremba-Niedzwiedzka K."/>
            <person name="Martijn J."/>
            <person name="Lind A.E."/>
            <person name="van Eijk R."/>
            <person name="Schleper C."/>
            <person name="Guy L."/>
            <person name="Ettema T.J."/>
        </authorList>
    </citation>
    <scope>NUCLEOTIDE SEQUENCE</scope>
</reference>
<evidence type="ECO:0008006" key="2">
    <source>
        <dbReference type="Google" id="ProtNLM"/>
    </source>
</evidence>
<protein>
    <recommendedName>
        <fullName evidence="2">Protein NO VEIN C-terminal domain-containing protein</fullName>
    </recommendedName>
</protein>
<dbReference type="Gene3D" id="3.40.1350.10">
    <property type="match status" value="1"/>
</dbReference>
<dbReference type="GO" id="GO:0003676">
    <property type="term" value="F:nucleic acid binding"/>
    <property type="evidence" value="ECO:0007669"/>
    <property type="project" value="InterPro"/>
</dbReference>